<dbReference type="InterPro" id="IPR029063">
    <property type="entry name" value="SAM-dependent_MTases_sf"/>
</dbReference>
<proteinExistence type="inferred from homology"/>
<dbReference type="Gene3D" id="3.40.50.150">
    <property type="entry name" value="Vaccinia Virus protein VP39"/>
    <property type="match status" value="1"/>
</dbReference>
<keyword evidence="1" id="KW-0489">Methyltransferase</keyword>
<keyword evidence="10" id="KW-1185">Reference proteome</keyword>
<dbReference type="GO" id="GO:0032259">
    <property type="term" value="P:methylation"/>
    <property type="evidence" value="ECO:0007669"/>
    <property type="project" value="UniProtKB-KW"/>
</dbReference>
<dbReference type="GO" id="GO:0046983">
    <property type="term" value="F:protein dimerization activity"/>
    <property type="evidence" value="ECO:0007669"/>
    <property type="project" value="InterPro"/>
</dbReference>
<dbReference type="GO" id="GO:0008171">
    <property type="term" value="F:O-methyltransferase activity"/>
    <property type="evidence" value="ECO:0007669"/>
    <property type="project" value="InterPro"/>
</dbReference>
<evidence type="ECO:0000256" key="5">
    <source>
        <dbReference type="PIRSR" id="PIRSR005739-1"/>
    </source>
</evidence>
<dbReference type="AlphaFoldDB" id="A0A4S4DPT9"/>
<dbReference type="InterPro" id="IPR016461">
    <property type="entry name" value="COMT-like"/>
</dbReference>
<evidence type="ECO:0000256" key="1">
    <source>
        <dbReference type="ARBA" id="ARBA00022603"/>
    </source>
</evidence>
<protein>
    <submittedName>
        <fullName evidence="9">Uncharacterized protein</fullName>
    </submittedName>
</protein>
<dbReference type="PANTHER" id="PTHR11746">
    <property type="entry name" value="O-METHYLTRANSFERASE"/>
    <property type="match status" value="1"/>
</dbReference>
<feature type="domain" description="O-methyltransferase dimerisation" evidence="8">
    <location>
        <begin position="42"/>
        <end position="134"/>
    </location>
</feature>
<name>A0A4S4DPT9_CAMSN</name>
<dbReference type="Gene3D" id="1.10.10.10">
    <property type="entry name" value="Winged helix-like DNA-binding domain superfamily/Winged helix DNA-binding domain"/>
    <property type="match status" value="1"/>
</dbReference>
<evidence type="ECO:0000259" key="8">
    <source>
        <dbReference type="Pfam" id="PF08100"/>
    </source>
</evidence>
<organism evidence="9 10">
    <name type="scientific">Camellia sinensis var. sinensis</name>
    <name type="common">China tea</name>
    <dbReference type="NCBI Taxonomy" id="542762"/>
    <lineage>
        <taxon>Eukaryota</taxon>
        <taxon>Viridiplantae</taxon>
        <taxon>Streptophyta</taxon>
        <taxon>Embryophyta</taxon>
        <taxon>Tracheophyta</taxon>
        <taxon>Spermatophyta</taxon>
        <taxon>Magnoliopsida</taxon>
        <taxon>eudicotyledons</taxon>
        <taxon>Gunneridae</taxon>
        <taxon>Pentapetalae</taxon>
        <taxon>asterids</taxon>
        <taxon>Ericales</taxon>
        <taxon>Theaceae</taxon>
        <taxon>Camellia</taxon>
    </lineage>
</organism>
<evidence type="ECO:0000256" key="6">
    <source>
        <dbReference type="SAM" id="MobiDB-lite"/>
    </source>
</evidence>
<evidence type="ECO:0000259" key="7">
    <source>
        <dbReference type="Pfam" id="PF00891"/>
    </source>
</evidence>
<dbReference type="InterPro" id="IPR012967">
    <property type="entry name" value="COMT_dimerisation"/>
</dbReference>
<dbReference type="SUPFAM" id="SSF53335">
    <property type="entry name" value="S-adenosyl-L-methionine-dependent methyltransferases"/>
    <property type="match status" value="1"/>
</dbReference>
<reference evidence="9 10" key="1">
    <citation type="journal article" date="2018" name="Proc. Natl. Acad. Sci. U.S.A.">
        <title>Draft genome sequence of Camellia sinensis var. sinensis provides insights into the evolution of the tea genome and tea quality.</title>
        <authorList>
            <person name="Wei C."/>
            <person name="Yang H."/>
            <person name="Wang S."/>
            <person name="Zhao J."/>
            <person name="Liu C."/>
            <person name="Gao L."/>
            <person name="Xia E."/>
            <person name="Lu Y."/>
            <person name="Tai Y."/>
            <person name="She G."/>
            <person name="Sun J."/>
            <person name="Cao H."/>
            <person name="Tong W."/>
            <person name="Gao Q."/>
            <person name="Li Y."/>
            <person name="Deng W."/>
            <person name="Jiang X."/>
            <person name="Wang W."/>
            <person name="Chen Q."/>
            <person name="Zhang S."/>
            <person name="Li H."/>
            <person name="Wu J."/>
            <person name="Wang P."/>
            <person name="Li P."/>
            <person name="Shi C."/>
            <person name="Zheng F."/>
            <person name="Jian J."/>
            <person name="Huang B."/>
            <person name="Shan D."/>
            <person name="Shi M."/>
            <person name="Fang C."/>
            <person name="Yue Y."/>
            <person name="Li F."/>
            <person name="Li D."/>
            <person name="Wei S."/>
            <person name="Han B."/>
            <person name="Jiang C."/>
            <person name="Yin Y."/>
            <person name="Xia T."/>
            <person name="Zhang Z."/>
            <person name="Bennetzen J.L."/>
            <person name="Zhao S."/>
            <person name="Wan X."/>
        </authorList>
    </citation>
    <scope>NUCLEOTIDE SEQUENCE [LARGE SCALE GENOMIC DNA]</scope>
    <source>
        <strain evidence="10">cv. Shuchazao</strain>
        <tissue evidence="9">Leaf</tissue>
    </source>
</reference>
<keyword evidence="3" id="KW-0949">S-adenosyl-L-methionine</keyword>
<sequence>MHSAIAATKKQIPVNSNTHTHTHTQRMANEAESMFRGQAEIWQCIYHFVDSIALKCALDLGIADIIQARGCPITLSQIANDVPSSPSLDIARLSRLMRFLVHKKLFDATNPQSDSDSEEETLYSLNQCSKWLLRDPQQLSLAPLICILQYHPLLTAPYKFLSRSIREGGNAFHMAHGRELWDFASVDPELNKVFNDGMECTARITIKALISEYKHGFDCIGSLVDVGGGTGASIAEIVKAYPHVRGTNFDLPHVVATAPPRPGVNHVGGDMFSNIPTTDAIFMKWILQILHNWSDEDCVKILRNCRKAILEKTGKIIIVDTVLQPSGDGLFDNTGLALDLVMLTFFGGGKERTELEWKKILNEGGFVRYNIIKIPAL</sequence>
<evidence type="ECO:0000313" key="10">
    <source>
        <dbReference type="Proteomes" id="UP000306102"/>
    </source>
</evidence>
<evidence type="ECO:0000313" key="9">
    <source>
        <dbReference type="EMBL" id="THG04236.1"/>
    </source>
</evidence>
<dbReference type="InterPro" id="IPR036390">
    <property type="entry name" value="WH_DNA-bd_sf"/>
</dbReference>
<keyword evidence="2" id="KW-0808">Transferase</keyword>
<dbReference type="STRING" id="542762.A0A4S4DPT9"/>
<gene>
    <name evidence="9" type="ORF">TEA_026566</name>
</gene>
<accession>A0A4S4DPT9</accession>
<dbReference type="PROSITE" id="PS51683">
    <property type="entry name" value="SAM_OMT_II"/>
    <property type="match status" value="1"/>
</dbReference>
<feature type="active site" description="Proton acceptor" evidence="5">
    <location>
        <position position="291"/>
    </location>
</feature>
<dbReference type="CDD" id="cd02440">
    <property type="entry name" value="AdoMet_MTases"/>
    <property type="match status" value="1"/>
</dbReference>
<comment type="caution">
    <text evidence="9">The sequence shown here is derived from an EMBL/GenBank/DDBJ whole genome shotgun (WGS) entry which is preliminary data.</text>
</comment>
<evidence type="ECO:0000256" key="4">
    <source>
        <dbReference type="ARBA" id="ARBA00034481"/>
    </source>
</evidence>
<evidence type="ECO:0000256" key="3">
    <source>
        <dbReference type="ARBA" id="ARBA00022691"/>
    </source>
</evidence>
<dbReference type="InterPro" id="IPR036388">
    <property type="entry name" value="WH-like_DNA-bd_sf"/>
</dbReference>
<dbReference type="Proteomes" id="UP000306102">
    <property type="component" value="Unassembled WGS sequence"/>
</dbReference>
<feature type="domain" description="O-methyltransferase C-terminal" evidence="7">
    <location>
        <begin position="158"/>
        <end position="366"/>
    </location>
</feature>
<feature type="region of interest" description="Disordered" evidence="6">
    <location>
        <begin position="1"/>
        <end position="27"/>
    </location>
</feature>
<dbReference type="Pfam" id="PF00891">
    <property type="entry name" value="Methyltransf_2"/>
    <property type="match status" value="1"/>
</dbReference>
<dbReference type="PIRSF" id="PIRSF005739">
    <property type="entry name" value="O-mtase"/>
    <property type="match status" value="1"/>
</dbReference>
<dbReference type="SUPFAM" id="SSF46785">
    <property type="entry name" value="Winged helix' DNA-binding domain"/>
    <property type="match status" value="1"/>
</dbReference>
<dbReference type="InterPro" id="IPR001077">
    <property type="entry name" value="COMT_C"/>
</dbReference>
<dbReference type="EMBL" id="SDRB02010798">
    <property type="protein sequence ID" value="THG04236.1"/>
    <property type="molecule type" value="Genomic_DNA"/>
</dbReference>
<comment type="similarity">
    <text evidence="4">Belongs to the class I-like SAM-binding methyltransferase superfamily. Cation-independent O-methyltransferase family. COMT subfamily.</text>
</comment>
<dbReference type="Pfam" id="PF08100">
    <property type="entry name" value="Dimerisation"/>
    <property type="match status" value="1"/>
</dbReference>
<evidence type="ECO:0000256" key="2">
    <source>
        <dbReference type="ARBA" id="ARBA00022679"/>
    </source>
</evidence>